<dbReference type="GeneID" id="15806339"/>
<reference evidence="2 3" key="1">
    <citation type="journal article" date="2012" name="BMC Genomics">
        <title>Comparative genomic analysis and phylogenetic position of Theileria equi.</title>
        <authorList>
            <person name="Kappmeyer L.S."/>
            <person name="Thiagarajan M."/>
            <person name="Herndon D.R."/>
            <person name="Ramsay J.D."/>
            <person name="Caler E."/>
            <person name="Djikeng A."/>
            <person name="Gillespie J.J."/>
            <person name="Lau A.O."/>
            <person name="Roalson E.H."/>
            <person name="Silva J.C."/>
            <person name="Silva M.G."/>
            <person name="Suarez C.E."/>
            <person name="Ueti M.W."/>
            <person name="Nene V.M."/>
            <person name="Mealey R.H."/>
            <person name="Knowles D.P."/>
            <person name="Brayton K.A."/>
        </authorList>
    </citation>
    <scope>NUCLEOTIDE SEQUENCE [LARGE SCALE GENOMIC DNA]</scope>
    <source>
        <strain evidence="2 3">WA</strain>
    </source>
</reference>
<dbReference type="PANTHER" id="PTHR12436:SF3">
    <property type="entry name" value="GERMINAL-CENTER ASSOCIATED NUCLEAR PROTEIN"/>
    <property type="match status" value="1"/>
</dbReference>
<dbReference type="PANTHER" id="PTHR12436">
    <property type="entry name" value="80 KDA MCM3-ASSOCIATED PROTEIN"/>
    <property type="match status" value="1"/>
</dbReference>
<dbReference type="EMBL" id="CP001670">
    <property type="protein sequence ID" value="AFZ81600.1"/>
    <property type="molecule type" value="Genomic_DNA"/>
</dbReference>
<dbReference type="eggNOG" id="KOG1860">
    <property type="taxonomic scope" value="Eukaryota"/>
</dbReference>
<dbReference type="Gene3D" id="1.25.40.990">
    <property type="match status" value="1"/>
</dbReference>
<evidence type="ECO:0000313" key="2">
    <source>
        <dbReference type="EMBL" id="AFZ81600.1"/>
    </source>
</evidence>
<organism evidence="2 3">
    <name type="scientific">Theileria equi strain WA</name>
    <dbReference type="NCBI Taxonomy" id="1537102"/>
    <lineage>
        <taxon>Eukaryota</taxon>
        <taxon>Sar</taxon>
        <taxon>Alveolata</taxon>
        <taxon>Apicomplexa</taxon>
        <taxon>Aconoidasida</taxon>
        <taxon>Piroplasmida</taxon>
        <taxon>Theileriidae</taxon>
        <taxon>Theileria</taxon>
    </lineage>
</organism>
<dbReference type="VEuPathDB" id="PiroplasmaDB:BEWA_010140"/>
<dbReference type="GO" id="GO:0070390">
    <property type="term" value="C:transcription export complex 2"/>
    <property type="evidence" value="ECO:0007669"/>
    <property type="project" value="TreeGrafter"/>
</dbReference>
<dbReference type="RefSeq" id="XP_004831266.1">
    <property type="nucleotide sequence ID" value="XM_004831209.1"/>
</dbReference>
<dbReference type="Proteomes" id="UP000031512">
    <property type="component" value="Chromosome 3"/>
</dbReference>
<dbReference type="KEGG" id="beq:BEWA_010140"/>
<gene>
    <name evidence="2" type="ORF">BEWA_010140</name>
</gene>
<accession>L0B195</accession>
<dbReference type="Pfam" id="PF03399">
    <property type="entry name" value="SAC3_GANP"/>
    <property type="match status" value="1"/>
</dbReference>
<dbReference type="InterPro" id="IPR005062">
    <property type="entry name" value="SAC3/GANP/THP3_conserved"/>
</dbReference>
<sequence>MNKDEPPDVLLQRSRSLPFGTGSPIGNPLLRPLDENNITMVLLNFQDLISYLSNDNTKGFVGKLYGMCSIKEYNQKIQMNTANDLERNSLREVDPKLTLKSFQRSDASRIFKPEDVRPVLWCRRTLYYILAYFVDADINKKDYIMDKRFSYLDIYNFLRDRLRSIWQDLTVQHCTRNRGYIECFEISIRFLIYSNEILCENEEYDASQNFLLLNTCLDKLMNGYSDVHSTVNNKNLTDELKSLDFYDKPDVMEIMDVLTYTSPHEAEFWSYRLLLLIPQLLTPECSAVFCDICQRIPKCIKNSDIIRFSIKVCLSVTSGNVYSYFNLMKDSKCHPLQSALMNRFSGSVRVKFLHDIILHKIVKETTNPVHFNTLKTIFGFEDDAKLLSLLQRYNITVDGNSKKLCLEGMDMKQLEYDNNYLNKVSGKIQTTSSIVFNKITSKYPSRQILFDPDFNLDEFPKKPILGNTFQKTHETNLHDNSNSLYKSSVPTSTNNAIFLGINSKVNDTDSVVTNSGNILTSFTTDNRKTSFDLDKTSYTDQSTNINIIHGTKIQISPPKDILEDISFQKKNVVEIKKIEFLNNKSEDSLGKRINRSLESNPILNPARKLAPKRPIILSRPKIGTYTPARNVINKFDINSLNKLASSILKSVLLDPTVSIDIEKATDILGITNSTSLNKYTKAYKYSGPSYKYISKREIYLSKGGSQLYLKKLLFLMRKLRKMTLPLQLSHYNSKLYTIYEKAKKTNVNNNQSFNNDYERDENKLLGKHKCTQFINKWAKRQNFVGKIATLKNLTCKIISMCRRFIGPIRHIKHISDVDMASGPCEANKPSELPISLYKSLYNVIFENSKFVIGLSKEYMLNYSKNLDIGDINLWGSGIFLHLKLFDMDDFQELRYISNRSLLNEVVKFKRAQIYIDPEYRLSLKSDILNICGINIKKKTLFTSEIENQSKVFELFKNTIPYTEDKRSFNIPFGIFASMNTEYAVTQNNEETHKKKLVDFSNDRLLNESLINIFLVPRPIFIEGSMFADILTSKNEIKMVNKTALLSVMDSLIVLSYLFGLNGSYAISEKSSGLYILCYRIHVSIEDMLILSKLLLPESDYKDQSIILNESLDNYQKILERYIHIIEERIIDTLTEHSEGYNIKNAPDIIKKKLVLSCVGFQAKNEMYPISSHKESADVEQRTKNGLFPIMRIVYPFGLEVSLKKILRVAIEDTKIRVLQKRVEFNNIYKLLMDLSYPESSNETLQNISEILVKRIQDVINYILFNFPNHLWNSYEDNEVCMDNYEMMESATYSKNTLIATFVKLQHSIDSIGLNGIKPDDNIVISRTLRKDAAECCRFSFVRDLVEQLEIRKIIVPYVVDIFLSNVKAFYIN</sequence>
<proteinExistence type="predicted"/>
<name>L0B195_THEEQ</name>
<dbReference type="GO" id="GO:0005737">
    <property type="term" value="C:cytoplasm"/>
    <property type="evidence" value="ECO:0007669"/>
    <property type="project" value="TreeGrafter"/>
</dbReference>
<dbReference type="GO" id="GO:0006406">
    <property type="term" value="P:mRNA export from nucleus"/>
    <property type="evidence" value="ECO:0007669"/>
    <property type="project" value="TreeGrafter"/>
</dbReference>
<dbReference type="STRING" id="1537102.L0B195"/>
<evidence type="ECO:0000259" key="1">
    <source>
        <dbReference type="Pfam" id="PF03399"/>
    </source>
</evidence>
<evidence type="ECO:0000313" key="3">
    <source>
        <dbReference type="Proteomes" id="UP000031512"/>
    </source>
</evidence>
<dbReference type="OrthoDB" id="360956at2759"/>
<feature type="domain" description="SAC3/GANP/THP3 conserved" evidence="1">
    <location>
        <begin position="67"/>
        <end position="398"/>
    </location>
</feature>
<keyword evidence="3" id="KW-1185">Reference proteome</keyword>
<protein>
    <recommendedName>
        <fullName evidence="1">SAC3/GANP/THP3 conserved domain-containing protein</fullName>
    </recommendedName>
</protein>
<dbReference type="InterPro" id="IPR045107">
    <property type="entry name" value="SAC3/GANP/THP3"/>
</dbReference>